<sequence>MRDTHAFSLLAERGVRMLRLIGVLLCLGALGACAQLPRKNVVEGPTNTPPALPVPAPSNGSIFASAYTKPLFEDRRPRQVGDILTIVLDENVSATKSSAANASRNGSLAFSPTRVPDLFGSLLDGQDADISGDTTFDGKGGANASNTFVGTITTTVMNVLPNGNLEVAGEKRIGINQGIEYILFSGTVNPRMIRADSTITSNQVANVRLEYYGDGYINEAQNMGWFQRLLLNISPF</sequence>
<evidence type="ECO:0000256" key="10">
    <source>
        <dbReference type="HAMAP-Rule" id="MF_00415"/>
    </source>
</evidence>
<keyword evidence="10" id="KW-0998">Cell outer membrane</keyword>
<dbReference type="Pfam" id="PF02107">
    <property type="entry name" value="FlgH"/>
    <property type="match status" value="1"/>
</dbReference>
<proteinExistence type="inferred from homology"/>
<evidence type="ECO:0000256" key="8">
    <source>
        <dbReference type="ARBA" id="ARBA00023143"/>
    </source>
</evidence>
<comment type="subunit">
    <text evidence="4 10">The basal body constitutes a major portion of the flagellar organelle and consists of four rings (L,P,S, and M) mounted on a central rod.</text>
</comment>
<gene>
    <name evidence="10" type="primary">flgH</name>
    <name evidence="11" type="ORF">ACFOSU_09790</name>
</gene>
<dbReference type="PANTHER" id="PTHR34933">
    <property type="entry name" value="FLAGELLAR L-RING PROTEIN"/>
    <property type="match status" value="1"/>
</dbReference>
<dbReference type="EMBL" id="JBHRSS010000003">
    <property type="protein sequence ID" value="MFC3104185.1"/>
    <property type="molecule type" value="Genomic_DNA"/>
</dbReference>
<comment type="similarity">
    <text evidence="3 10">Belongs to the FlgH family.</text>
</comment>
<name>A0ABV7EQR0_9GAMM</name>
<evidence type="ECO:0000256" key="6">
    <source>
        <dbReference type="ARBA" id="ARBA00023136"/>
    </source>
</evidence>
<dbReference type="HAMAP" id="MF_00415">
    <property type="entry name" value="FlgH"/>
    <property type="match status" value="1"/>
</dbReference>
<evidence type="ECO:0000256" key="1">
    <source>
        <dbReference type="ARBA" id="ARBA00002591"/>
    </source>
</evidence>
<protein>
    <recommendedName>
        <fullName evidence="10">Flagellar L-ring protein</fullName>
    </recommendedName>
    <alternativeName>
        <fullName evidence="10">Basal body L-ring protein</fullName>
    </alternativeName>
</protein>
<evidence type="ECO:0000313" key="11">
    <source>
        <dbReference type="EMBL" id="MFC3104185.1"/>
    </source>
</evidence>
<dbReference type="PROSITE" id="PS51257">
    <property type="entry name" value="PROKAR_LIPOPROTEIN"/>
    <property type="match status" value="1"/>
</dbReference>
<evidence type="ECO:0000256" key="3">
    <source>
        <dbReference type="ARBA" id="ARBA00006929"/>
    </source>
</evidence>
<evidence type="ECO:0000313" key="12">
    <source>
        <dbReference type="Proteomes" id="UP001595462"/>
    </source>
</evidence>
<evidence type="ECO:0000256" key="7">
    <source>
        <dbReference type="ARBA" id="ARBA00023139"/>
    </source>
</evidence>
<comment type="function">
    <text evidence="1 10">Assembles around the rod to form the L-ring and probably protects the motor/basal body from shearing forces during rotation.</text>
</comment>
<dbReference type="RefSeq" id="WP_380688923.1">
    <property type="nucleotide sequence ID" value="NZ_JBHRSS010000003.1"/>
</dbReference>
<keyword evidence="11" id="KW-0966">Cell projection</keyword>
<keyword evidence="5 10" id="KW-0732">Signal</keyword>
<evidence type="ECO:0000256" key="4">
    <source>
        <dbReference type="ARBA" id="ARBA00011439"/>
    </source>
</evidence>
<keyword evidence="8 10" id="KW-0975">Bacterial flagellum</keyword>
<evidence type="ECO:0000256" key="2">
    <source>
        <dbReference type="ARBA" id="ARBA00004635"/>
    </source>
</evidence>
<keyword evidence="9 10" id="KW-0449">Lipoprotein</keyword>
<evidence type="ECO:0000256" key="9">
    <source>
        <dbReference type="ARBA" id="ARBA00023288"/>
    </source>
</evidence>
<keyword evidence="12" id="KW-1185">Reference proteome</keyword>
<dbReference type="PRINTS" id="PR01008">
    <property type="entry name" value="FLGLRINGFLGH"/>
</dbReference>
<dbReference type="InterPro" id="IPR000527">
    <property type="entry name" value="Flag_Lring"/>
</dbReference>
<comment type="subcellular location">
    <subcellularLocation>
        <location evidence="10">Cell outer membrane</location>
        <topology evidence="10">Lipid-anchor</topology>
    </subcellularLocation>
    <subcellularLocation>
        <location evidence="10">Bacterial flagellum basal body</location>
    </subcellularLocation>
    <subcellularLocation>
        <location evidence="2">Membrane</location>
        <topology evidence="2">Lipid-anchor</topology>
    </subcellularLocation>
</comment>
<dbReference type="Proteomes" id="UP001595462">
    <property type="component" value="Unassembled WGS sequence"/>
</dbReference>
<keyword evidence="11" id="KW-0282">Flagellum</keyword>
<dbReference type="PANTHER" id="PTHR34933:SF3">
    <property type="entry name" value="FLAGELLAR L-RING PROTEIN"/>
    <property type="match status" value="1"/>
</dbReference>
<evidence type="ECO:0000256" key="5">
    <source>
        <dbReference type="ARBA" id="ARBA00022729"/>
    </source>
</evidence>
<keyword evidence="11" id="KW-0969">Cilium</keyword>
<reference evidence="12" key="1">
    <citation type="journal article" date="2019" name="Int. J. Syst. Evol. Microbiol.">
        <title>The Global Catalogue of Microorganisms (GCM) 10K type strain sequencing project: providing services to taxonomists for standard genome sequencing and annotation.</title>
        <authorList>
            <consortium name="The Broad Institute Genomics Platform"/>
            <consortium name="The Broad Institute Genome Sequencing Center for Infectious Disease"/>
            <person name="Wu L."/>
            <person name="Ma J."/>
        </authorList>
    </citation>
    <scope>NUCLEOTIDE SEQUENCE [LARGE SCALE GENOMIC DNA]</scope>
    <source>
        <strain evidence="12">KCTC 52640</strain>
    </source>
</reference>
<comment type="caution">
    <text evidence="11">The sequence shown here is derived from an EMBL/GenBank/DDBJ whole genome shotgun (WGS) entry which is preliminary data.</text>
</comment>
<organism evidence="11 12">
    <name type="scientific">Salinisphaera aquimarina</name>
    <dbReference type="NCBI Taxonomy" id="2094031"/>
    <lineage>
        <taxon>Bacteria</taxon>
        <taxon>Pseudomonadati</taxon>
        <taxon>Pseudomonadota</taxon>
        <taxon>Gammaproteobacteria</taxon>
        <taxon>Salinisphaerales</taxon>
        <taxon>Salinisphaeraceae</taxon>
        <taxon>Salinisphaera</taxon>
    </lineage>
</organism>
<keyword evidence="7" id="KW-0564">Palmitate</keyword>
<accession>A0ABV7EQR0</accession>
<keyword evidence="6 10" id="KW-0472">Membrane</keyword>